<dbReference type="Pfam" id="PF00171">
    <property type="entry name" value="Aldedh"/>
    <property type="match status" value="1"/>
</dbReference>
<dbReference type="Gene3D" id="3.40.605.10">
    <property type="entry name" value="Aldehyde Dehydrogenase, Chain A, domain 1"/>
    <property type="match status" value="1"/>
</dbReference>
<dbReference type="InterPro" id="IPR016161">
    <property type="entry name" value="Ald_DH/histidinol_DH"/>
</dbReference>
<dbReference type="Proteomes" id="UP000053732">
    <property type="component" value="Unassembled WGS sequence"/>
</dbReference>
<protein>
    <submittedName>
        <fullName evidence="4">Aldehyde/histidinol dehydrogenase</fullName>
    </submittedName>
</protein>
<evidence type="ECO:0000313" key="4">
    <source>
        <dbReference type="EMBL" id="CRL19641.1"/>
    </source>
</evidence>
<dbReference type="InterPro" id="IPR016163">
    <property type="entry name" value="Ald_DH_C"/>
</dbReference>
<accession>A0A0G4NZZ0</accession>
<evidence type="ECO:0000259" key="3">
    <source>
        <dbReference type="Pfam" id="PF00171"/>
    </source>
</evidence>
<reference evidence="4 5" key="1">
    <citation type="journal article" date="2014" name="Nat. Commun.">
        <title>Multiple recent horizontal transfers of a large genomic region in cheese making fungi.</title>
        <authorList>
            <person name="Cheeseman K."/>
            <person name="Ropars J."/>
            <person name="Renault P."/>
            <person name="Dupont J."/>
            <person name="Gouzy J."/>
            <person name="Branca A."/>
            <person name="Abraham A.L."/>
            <person name="Ceppi M."/>
            <person name="Conseiller E."/>
            <person name="Debuchy R."/>
            <person name="Malagnac F."/>
            <person name="Goarin A."/>
            <person name="Silar P."/>
            <person name="Lacoste S."/>
            <person name="Sallet E."/>
            <person name="Bensimon A."/>
            <person name="Giraud T."/>
            <person name="Brygoo Y."/>
        </authorList>
    </citation>
    <scope>NUCLEOTIDE SEQUENCE [LARGE SCALE GENOMIC DNA]</scope>
    <source>
        <strain evidence="5">FM 013</strain>
    </source>
</reference>
<evidence type="ECO:0000313" key="5">
    <source>
        <dbReference type="Proteomes" id="UP000053732"/>
    </source>
</evidence>
<keyword evidence="2" id="KW-0520">NAD</keyword>
<comment type="similarity">
    <text evidence="1">Belongs to the aldehyde dehydrogenase family.</text>
</comment>
<dbReference type="PANTHER" id="PTHR43720:SF2">
    <property type="entry name" value="2-AMINOMUCONIC SEMIALDEHYDE DEHYDROGENASE"/>
    <property type="match status" value="1"/>
</dbReference>
<dbReference type="EMBL" id="HG793136">
    <property type="protein sequence ID" value="CRL19641.1"/>
    <property type="molecule type" value="Genomic_DNA"/>
</dbReference>
<dbReference type="PANTHER" id="PTHR43720">
    <property type="entry name" value="2-AMINOMUCONIC SEMIALDEHYDE DEHYDROGENASE"/>
    <property type="match status" value="1"/>
</dbReference>
<proteinExistence type="inferred from homology"/>
<gene>
    <name evidence="4" type="ORF">PCAMFM013_S003g000432</name>
</gene>
<dbReference type="AlphaFoldDB" id="A0A0G4NZZ0"/>
<dbReference type="SUPFAM" id="SSF53720">
    <property type="entry name" value="ALDH-like"/>
    <property type="match status" value="1"/>
</dbReference>
<organism evidence="4 5">
    <name type="scientific">Penicillium camemberti (strain FM 013)</name>
    <dbReference type="NCBI Taxonomy" id="1429867"/>
    <lineage>
        <taxon>Eukaryota</taxon>
        <taxon>Fungi</taxon>
        <taxon>Dikarya</taxon>
        <taxon>Ascomycota</taxon>
        <taxon>Pezizomycotina</taxon>
        <taxon>Eurotiomycetes</taxon>
        <taxon>Eurotiomycetidae</taxon>
        <taxon>Eurotiales</taxon>
        <taxon>Aspergillaceae</taxon>
        <taxon>Penicillium</taxon>
    </lineage>
</organism>
<dbReference type="InterPro" id="IPR016162">
    <property type="entry name" value="Ald_DH_N"/>
</dbReference>
<keyword evidence="5" id="KW-1185">Reference proteome</keyword>
<evidence type="ECO:0000256" key="2">
    <source>
        <dbReference type="ARBA" id="ARBA00023027"/>
    </source>
</evidence>
<sequence length="506" mass="55830">MAITNISALWDLDSSTRVFDYLNSSGNEIIQVQNFIENQFLDPEHTPQWINSFAPRSGKVRAIVPRSPPNIVEYAVNVASQAFSTWSKSTVQRRSEILHRIASIMEQKIELFVVWESIDHGKPLFRARAEVERSIEHFRYFANYILENDIPVHHNRGLGMATMTYEHRAPVGVYTIITSWNMPLYLLTSKIAPCLAFGCTGVAKPSELTSITAFLFSEVLRRANLPAGVMNIIFGDGPGTGSTLVRSPLVHGVSFTGGVETSIQIRENTASDIHKILFLEIRGSCPTIVFPDVDLKEAAITAASAAFENGGQLSLSGSRIYVHRSIHQSFLRELSQIVKSEYHKYTGLSPAISPEHYAKILSYLVEAGDNPARVIFQTGHIPGHVPSDGFWIPSTLLSNVSIDNLPRQELFGPVATVYPFDTEEDVVRLCNANPHGIGALILTRDMLRMGRVGRDLDAGIVWANCHLGRDLGAGITDLRAIGTGRGGGAHCRDMFTRLLALHVPSF</sequence>
<dbReference type="STRING" id="1429867.A0A0G4NZZ0"/>
<feature type="domain" description="Aldehyde dehydrogenase" evidence="3">
    <location>
        <begin position="48"/>
        <end position="497"/>
    </location>
</feature>
<dbReference type="Gene3D" id="3.40.309.10">
    <property type="entry name" value="Aldehyde Dehydrogenase, Chain A, domain 2"/>
    <property type="match status" value="1"/>
</dbReference>
<evidence type="ECO:0000256" key="1">
    <source>
        <dbReference type="ARBA" id="ARBA00009986"/>
    </source>
</evidence>
<dbReference type="GO" id="GO:0016620">
    <property type="term" value="F:oxidoreductase activity, acting on the aldehyde or oxo group of donors, NAD or NADP as acceptor"/>
    <property type="evidence" value="ECO:0007669"/>
    <property type="project" value="InterPro"/>
</dbReference>
<name>A0A0G4NZZ0_PENC3</name>
<dbReference type="InterPro" id="IPR015590">
    <property type="entry name" value="Aldehyde_DH_dom"/>
</dbReference>